<feature type="transmembrane region" description="Helical" evidence="1">
    <location>
        <begin position="44"/>
        <end position="63"/>
    </location>
</feature>
<feature type="domain" description="CAAX prenyl protease 2/Lysostaphin resistance protein A-like" evidence="2">
    <location>
        <begin position="124"/>
        <end position="212"/>
    </location>
</feature>
<keyword evidence="3" id="KW-0645">Protease</keyword>
<sequence length="281" mass="32282">MQLLKKTFFPNIWETLLFTIFLLGEVYLSKQLGDFLKSSDVPEFLILTMKNILLLSLITYLVYRYQQYRNSNTKLEISKVNAMIVLFSIYAHFCIIIAIGPLTLIPWFNEALKEIAVPLETNIPLKAAIVVFIAPFLEEVLFRGIIQRGLLKNYSPWIAITVSGLAFGLCHIINGSVVQFIFTAVYGLFWGWIYYKTRNLSYTIILHIFQNGITFIQLLKLNGAPQTNEFDFEDPIMMVRTISTVVIFSLSALFFNKLIILKLNGQNEAVEENRNKISITE</sequence>
<feature type="transmembrane region" description="Helical" evidence="1">
    <location>
        <begin position="12"/>
        <end position="29"/>
    </location>
</feature>
<dbReference type="GO" id="GO:0004175">
    <property type="term" value="F:endopeptidase activity"/>
    <property type="evidence" value="ECO:0007669"/>
    <property type="project" value="UniProtKB-ARBA"/>
</dbReference>
<dbReference type="AlphaFoldDB" id="A0A7X8SPS2"/>
<evidence type="ECO:0000259" key="2">
    <source>
        <dbReference type="Pfam" id="PF02517"/>
    </source>
</evidence>
<feature type="transmembrane region" description="Helical" evidence="1">
    <location>
        <begin position="239"/>
        <end position="259"/>
    </location>
</feature>
<dbReference type="InterPro" id="IPR003675">
    <property type="entry name" value="Rce1/LyrA-like_dom"/>
</dbReference>
<keyword evidence="1" id="KW-0472">Membrane</keyword>
<dbReference type="GO" id="GO:0008237">
    <property type="term" value="F:metallopeptidase activity"/>
    <property type="evidence" value="ECO:0007669"/>
    <property type="project" value="UniProtKB-KW"/>
</dbReference>
<name>A0A7X8SPS2_9BACT</name>
<keyword evidence="3" id="KW-0378">Hydrolase</keyword>
<evidence type="ECO:0000313" key="4">
    <source>
        <dbReference type="Proteomes" id="UP000585050"/>
    </source>
</evidence>
<protein>
    <submittedName>
        <fullName evidence="3">CPBP family intramembrane metalloprotease</fullName>
    </submittedName>
</protein>
<keyword evidence="1" id="KW-0812">Transmembrane</keyword>
<dbReference type="RefSeq" id="WP_168884799.1">
    <property type="nucleotide sequence ID" value="NZ_JABAIL010000009.1"/>
</dbReference>
<comment type="caution">
    <text evidence="3">The sequence shown here is derived from an EMBL/GenBank/DDBJ whole genome shotgun (WGS) entry which is preliminary data.</text>
</comment>
<feature type="transmembrane region" description="Helical" evidence="1">
    <location>
        <begin position="180"/>
        <end position="195"/>
    </location>
</feature>
<evidence type="ECO:0000256" key="1">
    <source>
        <dbReference type="SAM" id="Phobius"/>
    </source>
</evidence>
<dbReference type="GO" id="GO:0080120">
    <property type="term" value="P:CAAX-box protein maturation"/>
    <property type="evidence" value="ECO:0007669"/>
    <property type="project" value="UniProtKB-ARBA"/>
</dbReference>
<feature type="transmembrane region" description="Helical" evidence="1">
    <location>
        <begin position="154"/>
        <end position="174"/>
    </location>
</feature>
<proteinExistence type="predicted"/>
<keyword evidence="1" id="KW-1133">Transmembrane helix</keyword>
<keyword evidence="3" id="KW-0482">Metalloprotease</keyword>
<dbReference type="Pfam" id="PF02517">
    <property type="entry name" value="Rce1-like"/>
    <property type="match status" value="1"/>
</dbReference>
<dbReference type="PANTHER" id="PTHR36435:SF1">
    <property type="entry name" value="CAAX AMINO TERMINAL PROTEASE FAMILY PROTEIN"/>
    <property type="match status" value="1"/>
</dbReference>
<reference evidence="3 4" key="1">
    <citation type="submission" date="2020-04" db="EMBL/GenBank/DDBJ databases">
        <title>Flammeovirga sp. SR4, a novel species isolated from seawater.</title>
        <authorList>
            <person name="Wang X."/>
        </authorList>
    </citation>
    <scope>NUCLEOTIDE SEQUENCE [LARGE SCALE GENOMIC DNA]</scope>
    <source>
        <strain evidence="3 4">SR4</strain>
    </source>
</reference>
<dbReference type="InterPro" id="IPR052710">
    <property type="entry name" value="CAAX_protease"/>
</dbReference>
<organism evidence="3 4">
    <name type="scientific">Flammeovirga agarivorans</name>
    <dbReference type="NCBI Taxonomy" id="2726742"/>
    <lineage>
        <taxon>Bacteria</taxon>
        <taxon>Pseudomonadati</taxon>
        <taxon>Bacteroidota</taxon>
        <taxon>Cytophagia</taxon>
        <taxon>Cytophagales</taxon>
        <taxon>Flammeovirgaceae</taxon>
        <taxon>Flammeovirga</taxon>
    </lineage>
</organism>
<evidence type="ECO:0000313" key="3">
    <source>
        <dbReference type="EMBL" id="NLR94088.1"/>
    </source>
</evidence>
<dbReference type="Proteomes" id="UP000585050">
    <property type="component" value="Unassembled WGS sequence"/>
</dbReference>
<dbReference type="GO" id="GO:0006508">
    <property type="term" value="P:proteolysis"/>
    <property type="evidence" value="ECO:0007669"/>
    <property type="project" value="UniProtKB-KW"/>
</dbReference>
<dbReference type="PANTHER" id="PTHR36435">
    <property type="entry name" value="SLR1288 PROTEIN"/>
    <property type="match status" value="1"/>
</dbReference>
<gene>
    <name evidence="3" type="ORF">HGP29_22995</name>
</gene>
<feature type="transmembrane region" description="Helical" evidence="1">
    <location>
        <begin position="84"/>
        <end position="108"/>
    </location>
</feature>
<accession>A0A7X8SPS2</accession>
<feature type="transmembrane region" description="Helical" evidence="1">
    <location>
        <begin position="123"/>
        <end position="142"/>
    </location>
</feature>
<feature type="transmembrane region" description="Helical" evidence="1">
    <location>
        <begin position="202"/>
        <end position="219"/>
    </location>
</feature>
<dbReference type="EMBL" id="JABAIL010000009">
    <property type="protein sequence ID" value="NLR94088.1"/>
    <property type="molecule type" value="Genomic_DNA"/>
</dbReference>
<keyword evidence="4" id="KW-1185">Reference proteome</keyword>